<organism evidence="2 3">
    <name type="scientific">Herbiconiux oxytropis</name>
    <dbReference type="NCBI Taxonomy" id="2970915"/>
    <lineage>
        <taxon>Bacteria</taxon>
        <taxon>Bacillati</taxon>
        <taxon>Actinomycetota</taxon>
        <taxon>Actinomycetes</taxon>
        <taxon>Micrococcales</taxon>
        <taxon>Microbacteriaceae</taxon>
        <taxon>Herbiconiux</taxon>
    </lineage>
</organism>
<dbReference type="InterPro" id="IPR051917">
    <property type="entry name" value="Transposase-Integrase"/>
</dbReference>
<comment type="caution">
    <text evidence="2">The sequence shown here is derived from an EMBL/GenBank/DDBJ whole genome shotgun (WGS) entry which is preliminary data.</text>
</comment>
<dbReference type="Proteomes" id="UP001165587">
    <property type="component" value="Unassembled WGS sequence"/>
</dbReference>
<sequence length="141" mass="15634">GGGSRAARPGSRACRRGRWGQGAPTRTADGEHTAEVVRDVLIELIRTLPKHLRGSLIWDQGAEMAGHKAFKIATRVPVYFCDPASPWQRVLNENTNGLLRQYFPKSTDLAVYGPEDLEHVAQKLNCRPCKTLGWKLQPSVC</sequence>
<dbReference type="PANTHER" id="PTHR10948:SF23">
    <property type="entry name" value="TRANSPOSASE INSI FOR INSERTION SEQUENCE ELEMENT IS30A-RELATED"/>
    <property type="match status" value="1"/>
</dbReference>
<keyword evidence="3" id="KW-1185">Reference proteome</keyword>
<dbReference type="EMBL" id="JANLCK010000026">
    <property type="protein sequence ID" value="MCS5728127.1"/>
    <property type="molecule type" value="Genomic_DNA"/>
</dbReference>
<dbReference type="PANTHER" id="PTHR10948">
    <property type="entry name" value="TRANSPOSASE"/>
    <property type="match status" value="1"/>
</dbReference>
<reference evidence="2" key="1">
    <citation type="submission" date="2022-08" db="EMBL/GenBank/DDBJ databases">
        <authorList>
            <person name="Deng Y."/>
            <person name="Han X.-F."/>
            <person name="Zhang Y.-Q."/>
        </authorList>
    </citation>
    <scope>NUCLEOTIDE SEQUENCE</scope>
    <source>
        <strain evidence="2">CPCC 203407</strain>
    </source>
</reference>
<accession>A0AA41XH61</accession>
<dbReference type="GO" id="GO:0004803">
    <property type="term" value="F:transposase activity"/>
    <property type="evidence" value="ECO:0007669"/>
    <property type="project" value="TreeGrafter"/>
</dbReference>
<dbReference type="SUPFAM" id="SSF53098">
    <property type="entry name" value="Ribonuclease H-like"/>
    <property type="match status" value="1"/>
</dbReference>
<dbReference type="GO" id="GO:0005829">
    <property type="term" value="C:cytosol"/>
    <property type="evidence" value="ECO:0007669"/>
    <property type="project" value="TreeGrafter"/>
</dbReference>
<evidence type="ECO:0000256" key="1">
    <source>
        <dbReference type="SAM" id="MobiDB-lite"/>
    </source>
</evidence>
<feature type="non-terminal residue" evidence="2">
    <location>
        <position position="1"/>
    </location>
</feature>
<evidence type="ECO:0000313" key="3">
    <source>
        <dbReference type="Proteomes" id="UP001165587"/>
    </source>
</evidence>
<dbReference type="GO" id="GO:0032196">
    <property type="term" value="P:transposition"/>
    <property type="evidence" value="ECO:0007669"/>
    <property type="project" value="TreeGrafter"/>
</dbReference>
<proteinExistence type="predicted"/>
<gene>
    <name evidence="2" type="ORF">N1028_19700</name>
</gene>
<dbReference type="InterPro" id="IPR053392">
    <property type="entry name" value="Transposase_IS30-like"/>
</dbReference>
<dbReference type="AlphaFoldDB" id="A0AA41XH61"/>
<dbReference type="InterPro" id="IPR012337">
    <property type="entry name" value="RNaseH-like_sf"/>
</dbReference>
<evidence type="ECO:0000313" key="2">
    <source>
        <dbReference type="EMBL" id="MCS5728127.1"/>
    </source>
</evidence>
<feature type="region of interest" description="Disordered" evidence="1">
    <location>
        <begin position="1"/>
        <end position="31"/>
    </location>
</feature>
<feature type="compositionally biased region" description="Low complexity" evidence="1">
    <location>
        <begin position="1"/>
        <end position="12"/>
    </location>
</feature>
<protein>
    <submittedName>
        <fullName evidence="2">IS30 family transposase</fullName>
    </submittedName>
</protein>
<dbReference type="NCBIfam" id="NF033563">
    <property type="entry name" value="transpos_IS30"/>
    <property type="match status" value="1"/>
</dbReference>
<name>A0AA41XH61_9MICO</name>